<dbReference type="EMBL" id="SLXT01000001">
    <property type="protein sequence ID" value="TCP68991.1"/>
    <property type="molecule type" value="Genomic_DNA"/>
</dbReference>
<name>A0A4R2S996_9FIRM</name>
<feature type="chain" id="PRO_5039166305" evidence="1">
    <location>
        <begin position="34"/>
        <end position="344"/>
    </location>
</feature>
<dbReference type="Gene3D" id="3.30.457.10">
    <property type="entry name" value="Copper amine oxidase-like, N-terminal domain"/>
    <property type="match status" value="1"/>
</dbReference>
<reference evidence="3 4" key="1">
    <citation type="submission" date="2019-03" db="EMBL/GenBank/DDBJ databases">
        <title>Genomic Encyclopedia of Type Strains, Phase IV (KMG-IV): sequencing the most valuable type-strain genomes for metagenomic binning, comparative biology and taxonomic classification.</title>
        <authorList>
            <person name="Goeker M."/>
        </authorList>
    </citation>
    <scope>NUCLEOTIDE SEQUENCE [LARGE SCALE GENOMIC DNA]</scope>
    <source>
        <strain evidence="3 4">DSM 11170</strain>
    </source>
</reference>
<dbReference type="AlphaFoldDB" id="A0A4R2S996"/>
<evidence type="ECO:0000313" key="3">
    <source>
        <dbReference type="EMBL" id="TCP68991.1"/>
    </source>
</evidence>
<dbReference type="Pfam" id="PF07833">
    <property type="entry name" value="Cu_amine_oxidN1"/>
    <property type="match status" value="1"/>
</dbReference>
<gene>
    <name evidence="3" type="ORF">EDD73_101159</name>
</gene>
<keyword evidence="1" id="KW-0732">Signal</keyword>
<organism evidence="3 4">
    <name type="scientific">Heliophilum fasciatum</name>
    <dbReference type="NCBI Taxonomy" id="35700"/>
    <lineage>
        <taxon>Bacteria</taxon>
        <taxon>Bacillati</taxon>
        <taxon>Bacillota</taxon>
        <taxon>Clostridia</taxon>
        <taxon>Eubacteriales</taxon>
        <taxon>Heliobacteriaceae</taxon>
        <taxon>Heliophilum</taxon>
    </lineage>
</organism>
<evidence type="ECO:0000259" key="2">
    <source>
        <dbReference type="Pfam" id="PF07833"/>
    </source>
</evidence>
<accession>A0A4R2S996</accession>
<dbReference type="InterPro" id="IPR012854">
    <property type="entry name" value="Cu_amine_oxidase-like_N"/>
</dbReference>
<comment type="caution">
    <text evidence="3">The sequence shown here is derived from an EMBL/GenBank/DDBJ whole genome shotgun (WGS) entry which is preliminary data.</text>
</comment>
<proteinExistence type="predicted"/>
<dbReference type="SUPFAM" id="SSF55383">
    <property type="entry name" value="Copper amine oxidase, domain N"/>
    <property type="match status" value="2"/>
</dbReference>
<keyword evidence="4" id="KW-1185">Reference proteome</keyword>
<sequence length="344" mass="36850">MKYRWNWLRCLPVRMAMLGAVSWLMALSPLGLAPSLAATAPVEAAQTLPLVYVGKTHQAAGDIVLTEGMAGSLSASKGNDEVRLYLPRGVEFDGLPQVDVVQGDLLIDPSSVSTYSDGSEGAYLRIRLRADSTTPSTLRVSSIYLRLQRMVPDGDIVVKLKGSATADDGIVAAFGRDTAAEIPIARAVTAPVGVPSVTTDHTTKVPTGFQERSLDDRLQLQIGRPSVRWHDRLITMEQAPQLLNDHAMIPLRSLALVMGLSPGALQWDGSTGTVHIGVGAQSCALQVGSTTMSLPGGQQVSLPVAPQIMEERMFVPLRAIAQVFGVEVQWHGDDQTISLNPRKS</sequence>
<feature type="domain" description="Copper amine oxidase-like N-terminal" evidence="2">
    <location>
        <begin position="233"/>
        <end position="338"/>
    </location>
</feature>
<dbReference type="RefSeq" id="WP_131917780.1">
    <property type="nucleotide sequence ID" value="NZ_JAOQNU010000001.1"/>
</dbReference>
<evidence type="ECO:0000313" key="4">
    <source>
        <dbReference type="Proteomes" id="UP000294813"/>
    </source>
</evidence>
<dbReference type="OrthoDB" id="2023214at2"/>
<protein>
    <submittedName>
        <fullName evidence="3">Copper amine oxidase-like protein</fullName>
    </submittedName>
</protein>
<feature type="signal peptide" evidence="1">
    <location>
        <begin position="1"/>
        <end position="33"/>
    </location>
</feature>
<evidence type="ECO:0000256" key="1">
    <source>
        <dbReference type="SAM" id="SignalP"/>
    </source>
</evidence>
<dbReference type="Proteomes" id="UP000294813">
    <property type="component" value="Unassembled WGS sequence"/>
</dbReference>
<dbReference type="InterPro" id="IPR036582">
    <property type="entry name" value="Mao_N_sf"/>
</dbReference>